<keyword evidence="5" id="KW-1185">Reference proteome</keyword>
<keyword evidence="1" id="KW-0697">Rotamase</keyword>
<organism evidence="4 5">
    <name type="scientific">Algibacter pectinivorans</name>
    <dbReference type="NCBI Taxonomy" id="870482"/>
    <lineage>
        <taxon>Bacteria</taxon>
        <taxon>Pseudomonadati</taxon>
        <taxon>Bacteroidota</taxon>
        <taxon>Flavobacteriia</taxon>
        <taxon>Flavobacteriales</taxon>
        <taxon>Flavobacteriaceae</taxon>
        <taxon>Algibacter</taxon>
    </lineage>
</organism>
<evidence type="ECO:0000256" key="2">
    <source>
        <dbReference type="SAM" id="SignalP"/>
    </source>
</evidence>
<dbReference type="GO" id="GO:0003755">
    <property type="term" value="F:peptidyl-prolyl cis-trans isomerase activity"/>
    <property type="evidence" value="ECO:0007669"/>
    <property type="project" value="UniProtKB-KW"/>
</dbReference>
<evidence type="ECO:0000313" key="4">
    <source>
        <dbReference type="EMBL" id="SFD05449.1"/>
    </source>
</evidence>
<name>A0A1I1P6L3_9FLAO</name>
<keyword evidence="1" id="KW-0413">Isomerase</keyword>
<dbReference type="SUPFAM" id="SSF54534">
    <property type="entry name" value="FKBP-like"/>
    <property type="match status" value="1"/>
</dbReference>
<keyword evidence="2" id="KW-0732">Signal</keyword>
<dbReference type="PROSITE" id="PS50198">
    <property type="entry name" value="PPIC_PPIASE_2"/>
    <property type="match status" value="1"/>
</dbReference>
<evidence type="ECO:0000256" key="1">
    <source>
        <dbReference type="PROSITE-ProRule" id="PRU00278"/>
    </source>
</evidence>
<accession>A0A1I1P6L3</accession>
<dbReference type="EMBL" id="FOMI01000003">
    <property type="protein sequence ID" value="SFD05449.1"/>
    <property type="molecule type" value="Genomic_DNA"/>
</dbReference>
<gene>
    <name evidence="4" type="ORF">SAMN04487987_103231</name>
</gene>
<dbReference type="Pfam" id="PF13616">
    <property type="entry name" value="Rotamase_3"/>
    <property type="match status" value="1"/>
</dbReference>
<feature type="signal peptide" evidence="2">
    <location>
        <begin position="1"/>
        <end position="18"/>
    </location>
</feature>
<evidence type="ECO:0000259" key="3">
    <source>
        <dbReference type="PROSITE" id="PS50198"/>
    </source>
</evidence>
<evidence type="ECO:0000313" key="5">
    <source>
        <dbReference type="Proteomes" id="UP000199439"/>
    </source>
</evidence>
<feature type="domain" description="PpiC" evidence="3">
    <location>
        <begin position="93"/>
        <end position="193"/>
    </location>
</feature>
<dbReference type="InterPro" id="IPR050245">
    <property type="entry name" value="PrsA_foldase"/>
</dbReference>
<dbReference type="PROSITE" id="PS51257">
    <property type="entry name" value="PROKAR_LIPOPROTEIN"/>
    <property type="match status" value="1"/>
</dbReference>
<reference evidence="5" key="1">
    <citation type="submission" date="2016-10" db="EMBL/GenBank/DDBJ databases">
        <authorList>
            <person name="Varghese N."/>
            <person name="Submissions S."/>
        </authorList>
    </citation>
    <scope>NUCLEOTIDE SEQUENCE [LARGE SCALE GENOMIC DNA]</scope>
    <source>
        <strain evidence="5">DSM 25730</strain>
    </source>
</reference>
<dbReference type="InterPro" id="IPR046357">
    <property type="entry name" value="PPIase_dom_sf"/>
</dbReference>
<proteinExistence type="predicted"/>
<sequence>MLQKLLVLLLISTACVNAQTSIEKDLDILETTEQAETYLKTTKSKKNKLITFNEEKHKTILAKELFKLGIGGKKVNDGEFEKTYYKVVNKTKKNYERLSYIYLDGSKYKLEEINTLRDQIITKYHNGAPFDFLAKQYSMDANAKKGGDLGWFLKEETHPAFETNVFSEPHELNEIFTVDVPSEHWYYVILKTHEPKEILEIDVLKIVESKL</sequence>
<dbReference type="InterPro" id="IPR000297">
    <property type="entry name" value="PPIase_PpiC"/>
</dbReference>
<dbReference type="PANTHER" id="PTHR47245">
    <property type="entry name" value="PEPTIDYLPROLYL ISOMERASE"/>
    <property type="match status" value="1"/>
</dbReference>
<dbReference type="OrthoDB" id="1348210at2"/>
<dbReference type="AlphaFoldDB" id="A0A1I1P6L3"/>
<dbReference type="RefSeq" id="WP_092850411.1">
    <property type="nucleotide sequence ID" value="NZ_FOMI01000003.1"/>
</dbReference>
<dbReference type="PANTHER" id="PTHR47245:SF2">
    <property type="entry name" value="PEPTIDYL-PROLYL CIS-TRANS ISOMERASE HP_0175-RELATED"/>
    <property type="match status" value="1"/>
</dbReference>
<dbReference type="Proteomes" id="UP000199439">
    <property type="component" value="Unassembled WGS sequence"/>
</dbReference>
<protein>
    <submittedName>
        <fullName evidence="4">PPIC-type PPIASE domain-containing protein</fullName>
    </submittedName>
</protein>
<dbReference type="STRING" id="870482.SAMN04487987_103231"/>
<feature type="chain" id="PRO_5011498240" evidence="2">
    <location>
        <begin position="19"/>
        <end position="211"/>
    </location>
</feature>
<dbReference type="Gene3D" id="3.10.50.40">
    <property type="match status" value="1"/>
</dbReference>